<keyword evidence="2" id="KW-1185">Reference proteome</keyword>
<proteinExistence type="predicted"/>
<dbReference type="EMBL" id="JAUJDW010000094">
    <property type="protein sequence ID" value="KAK0638390.1"/>
    <property type="molecule type" value="Genomic_DNA"/>
</dbReference>
<evidence type="ECO:0000313" key="1">
    <source>
        <dbReference type="EMBL" id="KAK0638390.1"/>
    </source>
</evidence>
<evidence type="ECO:0000313" key="2">
    <source>
        <dbReference type="Proteomes" id="UP001175001"/>
    </source>
</evidence>
<gene>
    <name evidence="1" type="ORF">DIS24_g9870</name>
</gene>
<reference evidence="1" key="1">
    <citation type="submission" date="2023-06" db="EMBL/GenBank/DDBJ databases">
        <title>Multi-omics analyses reveal the molecular pathogenesis toolkit of Lasiodiplodia hormozganensis, a cross-kingdom pathogen.</title>
        <authorList>
            <person name="Felix C."/>
            <person name="Meneses R."/>
            <person name="Goncalves M.F.M."/>
            <person name="Tilleman L."/>
            <person name="Duarte A.S."/>
            <person name="Jorrin-Novo J.V."/>
            <person name="Van De Peer Y."/>
            <person name="Deforce D."/>
            <person name="Van Nieuwerburgh F."/>
            <person name="Esteves A.C."/>
            <person name="Alves A."/>
        </authorList>
    </citation>
    <scope>NUCLEOTIDE SEQUENCE</scope>
    <source>
        <strain evidence="1">CBS 339.90</strain>
    </source>
</reference>
<dbReference type="Proteomes" id="UP001175001">
    <property type="component" value="Unassembled WGS sequence"/>
</dbReference>
<accession>A0AA40CHE9</accession>
<sequence>MFLFRQRYAISQDHLKNDIDSNGFELDKCFSMLTGPWPIRIGEAWDEVRLDRVAWFRGPELFHHGPCFGIEVSFADDYRLLKRKVMDAMRKRRGPSMVILFRIGYGSADAYENAALDPEMVAALDKTADFSIFQVYSQVDENGRRCEVLRRRVSHEVFRKSDGSAAEGNLEFTVRDLIGWESKRIIPPVTPSESLLERKITIPFSSLAEWINEGEETVMANIIREHQFGPFLPEPVYNKFMDWTDSDDSDG</sequence>
<organism evidence="1 2">
    <name type="scientific">Lasiodiplodia hormozganensis</name>
    <dbReference type="NCBI Taxonomy" id="869390"/>
    <lineage>
        <taxon>Eukaryota</taxon>
        <taxon>Fungi</taxon>
        <taxon>Dikarya</taxon>
        <taxon>Ascomycota</taxon>
        <taxon>Pezizomycotina</taxon>
        <taxon>Dothideomycetes</taxon>
        <taxon>Dothideomycetes incertae sedis</taxon>
        <taxon>Botryosphaeriales</taxon>
        <taxon>Botryosphaeriaceae</taxon>
        <taxon>Lasiodiplodia</taxon>
    </lineage>
</organism>
<dbReference type="AlphaFoldDB" id="A0AA40CHE9"/>
<comment type="caution">
    <text evidence="1">The sequence shown here is derived from an EMBL/GenBank/DDBJ whole genome shotgun (WGS) entry which is preliminary data.</text>
</comment>
<name>A0AA40CHE9_9PEZI</name>
<protein>
    <submittedName>
        <fullName evidence="1">Uncharacterized protein</fullName>
    </submittedName>
</protein>